<evidence type="ECO:0000313" key="2">
    <source>
        <dbReference type="Proteomes" id="UP000828390"/>
    </source>
</evidence>
<accession>A0A9D4EB85</accession>
<name>A0A9D4EB85_DREPO</name>
<comment type="caution">
    <text evidence="1">The sequence shown here is derived from an EMBL/GenBank/DDBJ whole genome shotgun (WGS) entry which is preliminary data.</text>
</comment>
<keyword evidence="2" id="KW-1185">Reference proteome</keyword>
<dbReference type="AlphaFoldDB" id="A0A9D4EB85"/>
<evidence type="ECO:0000313" key="1">
    <source>
        <dbReference type="EMBL" id="KAH3776143.1"/>
    </source>
</evidence>
<dbReference type="EMBL" id="JAIWYP010000009">
    <property type="protein sequence ID" value="KAH3776143.1"/>
    <property type="molecule type" value="Genomic_DNA"/>
</dbReference>
<protein>
    <submittedName>
        <fullName evidence="1">Uncharacterized protein</fullName>
    </submittedName>
</protein>
<gene>
    <name evidence="1" type="ORF">DPMN_177559</name>
</gene>
<sequence>MGDIPPLFKLLGKVSPGFKAGRWVENFIFICLYNCRAHYMESALILWRYHF</sequence>
<organism evidence="1 2">
    <name type="scientific">Dreissena polymorpha</name>
    <name type="common">Zebra mussel</name>
    <name type="synonym">Mytilus polymorpha</name>
    <dbReference type="NCBI Taxonomy" id="45954"/>
    <lineage>
        <taxon>Eukaryota</taxon>
        <taxon>Metazoa</taxon>
        <taxon>Spiralia</taxon>
        <taxon>Lophotrochozoa</taxon>
        <taxon>Mollusca</taxon>
        <taxon>Bivalvia</taxon>
        <taxon>Autobranchia</taxon>
        <taxon>Heteroconchia</taxon>
        <taxon>Euheterodonta</taxon>
        <taxon>Imparidentia</taxon>
        <taxon>Neoheterodontei</taxon>
        <taxon>Myida</taxon>
        <taxon>Dreissenoidea</taxon>
        <taxon>Dreissenidae</taxon>
        <taxon>Dreissena</taxon>
    </lineage>
</organism>
<proteinExistence type="predicted"/>
<reference evidence="1" key="2">
    <citation type="submission" date="2020-11" db="EMBL/GenBank/DDBJ databases">
        <authorList>
            <person name="McCartney M.A."/>
            <person name="Auch B."/>
            <person name="Kono T."/>
            <person name="Mallez S."/>
            <person name="Becker A."/>
            <person name="Gohl D.M."/>
            <person name="Silverstein K.A.T."/>
            <person name="Koren S."/>
            <person name="Bechman K.B."/>
            <person name="Herman A."/>
            <person name="Abrahante J.E."/>
            <person name="Garbe J."/>
        </authorList>
    </citation>
    <scope>NUCLEOTIDE SEQUENCE</scope>
    <source>
        <strain evidence="1">Duluth1</strain>
        <tissue evidence="1">Whole animal</tissue>
    </source>
</reference>
<reference evidence="1" key="1">
    <citation type="journal article" date="2019" name="bioRxiv">
        <title>The Genome of the Zebra Mussel, Dreissena polymorpha: A Resource for Invasive Species Research.</title>
        <authorList>
            <person name="McCartney M.A."/>
            <person name="Auch B."/>
            <person name="Kono T."/>
            <person name="Mallez S."/>
            <person name="Zhang Y."/>
            <person name="Obille A."/>
            <person name="Becker A."/>
            <person name="Abrahante J.E."/>
            <person name="Garbe J."/>
            <person name="Badalamenti J.P."/>
            <person name="Herman A."/>
            <person name="Mangelson H."/>
            <person name="Liachko I."/>
            <person name="Sullivan S."/>
            <person name="Sone E.D."/>
            <person name="Koren S."/>
            <person name="Silverstein K.A.T."/>
            <person name="Beckman K.B."/>
            <person name="Gohl D.M."/>
        </authorList>
    </citation>
    <scope>NUCLEOTIDE SEQUENCE</scope>
    <source>
        <strain evidence="1">Duluth1</strain>
        <tissue evidence="1">Whole animal</tissue>
    </source>
</reference>
<dbReference type="Proteomes" id="UP000828390">
    <property type="component" value="Unassembled WGS sequence"/>
</dbReference>